<evidence type="ECO:0000259" key="5">
    <source>
        <dbReference type="Pfam" id="PF08501"/>
    </source>
</evidence>
<dbReference type="SUPFAM" id="SSF51735">
    <property type="entry name" value="NAD(P)-binding Rossmann-fold domains"/>
    <property type="match status" value="1"/>
</dbReference>
<dbReference type="InterPro" id="IPR005097">
    <property type="entry name" value="Sacchrp_dh_NADP-bd"/>
</dbReference>
<feature type="binding site" evidence="3">
    <location>
        <position position="74"/>
    </location>
    <ligand>
        <name>shikimate</name>
        <dbReference type="ChEBI" id="CHEBI:36208"/>
    </ligand>
</feature>
<feature type="binding site" evidence="3">
    <location>
        <position position="262"/>
    </location>
    <ligand>
        <name>shikimate</name>
        <dbReference type="ChEBI" id="CHEBI:36208"/>
    </ligand>
</feature>
<keyword evidence="3 6" id="KW-0560">Oxidoreductase</keyword>
<dbReference type="GO" id="GO:0008652">
    <property type="term" value="P:amino acid biosynthetic process"/>
    <property type="evidence" value="ECO:0007669"/>
    <property type="project" value="UniProtKB-KW"/>
</dbReference>
<dbReference type="GO" id="GO:0019632">
    <property type="term" value="P:shikimate metabolic process"/>
    <property type="evidence" value="ECO:0007669"/>
    <property type="project" value="TreeGrafter"/>
</dbReference>
<feature type="binding site" evidence="3">
    <location>
        <begin position="23"/>
        <end position="25"/>
    </location>
    <ligand>
        <name>shikimate</name>
        <dbReference type="ChEBI" id="CHEBI:36208"/>
    </ligand>
</feature>
<dbReference type="PANTHER" id="PTHR21089">
    <property type="entry name" value="SHIKIMATE DEHYDROGENASE"/>
    <property type="match status" value="1"/>
</dbReference>
<evidence type="ECO:0000313" key="7">
    <source>
        <dbReference type="Proteomes" id="UP000550729"/>
    </source>
</evidence>
<accession>A0A848KXE8</accession>
<comment type="pathway">
    <text evidence="1 3">Metabolic intermediate biosynthesis; chorismate biosynthesis; chorismate from D-erythrose 4-phosphate and phosphoenolpyruvate: step 4/7.</text>
</comment>
<feature type="binding site" evidence="3">
    <location>
        <position position="90"/>
    </location>
    <ligand>
        <name>NADP(+)</name>
        <dbReference type="ChEBI" id="CHEBI:58349"/>
    </ligand>
</feature>
<dbReference type="RefSeq" id="WP_170195517.1">
    <property type="nucleotide sequence ID" value="NZ_JABBNB010000019.1"/>
</dbReference>
<dbReference type="InterPro" id="IPR013708">
    <property type="entry name" value="Shikimate_DH-bd_N"/>
</dbReference>
<dbReference type="GO" id="GO:0050661">
    <property type="term" value="F:NADP binding"/>
    <property type="evidence" value="ECO:0007669"/>
    <property type="project" value="TreeGrafter"/>
</dbReference>
<dbReference type="UniPathway" id="UPA00053">
    <property type="reaction ID" value="UER00087"/>
</dbReference>
<comment type="similarity">
    <text evidence="3">Belongs to the shikimate dehydrogenase family.</text>
</comment>
<dbReference type="NCBIfam" id="NF009201">
    <property type="entry name" value="PRK12549.1"/>
    <property type="match status" value="1"/>
</dbReference>
<name>A0A848KXE8_9ACTN</name>
<dbReference type="InterPro" id="IPR022893">
    <property type="entry name" value="Shikimate_DH_fam"/>
</dbReference>
<feature type="binding site" evidence="3">
    <location>
        <position position="255"/>
    </location>
    <ligand>
        <name>NADP(+)</name>
        <dbReference type="ChEBI" id="CHEBI:58349"/>
    </ligand>
</feature>
<dbReference type="Pfam" id="PF03435">
    <property type="entry name" value="Sacchrp_dh_NADP"/>
    <property type="match status" value="1"/>
</dbReference>
<dbReference type="PANTHER" id="PTHR21089:SF1">
    <property type="entry name" value="BIFUNCTIONAL 3-DEHYDROQUINATE DEHYDRATASE_SHIKIMATE DEHYDROGENASE, CHLOROPLASTIC"/>
    <property type="match status" value="1"/>
</dbReference>
<dbReference type="InterPro" id="IPR046346">
    <property type="entry name" value="Aminoacid_DH-like_N_sf"/>
</dbReference>
<dbReference type="Gene3D" id="3.40.50.720">
    <property type="entry name" value="NAD(P)-binding Rossmann-like Domain"/>
    <property type="match status" value="1"/>
</dbReference>
<dbReference type="CDD" id="cd01065">
    <property type="entry name" value="NAD_bind_Shikimate_DH"/>
    <property type="match status" value="1"/>
</dbReference>
<dbReference type="HAMAP" id="MF_00222">
    <property type="entry name" value="Shikimate_DH_AroE"/>
    <property type="match status" value="1"/>
</dbReference>
<comment type="caution">
    <text evidence="6">The sequence shown here is derived from an EMBL/GenBank/DDBJ whole genome shotgun (WGS) entry which is preliminary data.</text>
</comment>
<dbReference type="SUPFAM" id="SSF53223">
    <property type="entry name" value="Aminoacid dehydrogenase-like, N-terminal domain"/>
    <property type="match status" value="1"/>
</dbReference>
<feature type="domain" description="Shikimate dehydrogenase substrate binding N-terminal" evidence="5">
    <location>
        <begin position="15"/>
        <end position="101"/>
    </location>
</feature>
<dbReference type="EMBL" id="JABBNB010000019">
    <property type="protein sequence ID" value="NMO03009.1"/>
    <property type="molecule type" value="Genomic_DNA"/>
</dbReference>
<dbReference type="GO" id="GO:0009073">
    <property type="term" value="P:aromatic amino acid family biosynthetic process"/>
    <property type="evidence" value="ECO:0007669"/>
    <property type="project" value="UniProtKB-KW"/>
</dbReference>
<feature type="binding site" evidence="3">
    <location>
        <begin position="138"/>
        <end position="142"/>
    </location>
    <ligand>
        <name>NADP(+)</name>
        <dbReference type="ChEBI" id="CHEBI:58349"/>
    </ligand>
</feature>
<gene>
    <name evidence="3" type="primary">aroE</name>
    <name evidence="6" type="ORF">HH308_17490</name>
</gene>
<organism evidence="6 7">
    <name type="scientific">Gordonia asplenii</name>
    <dbReference type="NCBI Taxonomy" id="2725283"/>
    <lineage>
        <taxon>Bacteria</taxon>
        <taxon>Bacillati</taxon>
        <taxon>Actinomycetota</taxon>
        <taxon>Actinomycetes</taxon>
        <taxon>Mycobacteriales</taxon>
        <taxon>Gordoniaceae</taxon>
        <taxon>Gordonia</taxon>
    </lineage>
</organism>
<dbReference type="GO" id="GO:0004764">
    <property type="term" value="F:shikimate 3-dehydrogenase (NADP+) activity"/>
    <property type="evidence" value="ECO:0007669"/>
    <property type="project" value="UniProtKB-UniRule"/>
</dbReference>
<dbReference type="EC" id="1.1.1.25" evidence="3"/>
<evidence type="ECO:0000256" key="2">
    <source>
        <dbReference type="ARBA" id="ARBA00023141"/>
    </source>
</evidence>
<keyword evidence="7" id="KW-1185">Reference proteome</keyword>
<comment type="subunit">
    <text evidence="3">Homodimer.</text>
</comment>
<dbReference type="Pfam" id="PF08501">
    <property type="entry name" value="Shikimate_dh_N"/>
    <property type="match status" value="1"/>
</dbReference>
<comment type="caution">
    <text evidence="3">Lacks conserved residue(s) required for the propagation of feature annotation.</text>
</comment>
<keyword evidence="2 3" id="KW-0057">Aromatic amino acid biosynthesis</keyword>
<feature type="domain" description="Saccharopine dehydrogenase NADP binding" evidence="4">
    <location>
        <begin position="134"/>
        <end position="207"/>
    </location>
</feature>
<evidence type="ECO:0000313" key="6">
    <source>
        <dbReference type="EMBL" id="NMO03009.1"/>
    </source>
</evidence>
<proteinExistence type="inferred from homology"/>
<comment type="catalytic activity">
    <reaction evidence="3">
        <text>shikimate + NADP(+) = 3-dehydroshikimate + NADPH + H(+)</text>
        <dbReference type="Rhea" id="RHEA:17737"/>
        <dbReference type="ChEBI" id="CHEBI:15378"/>
        <dbReference type="ChEBI" id="CHEBI:16630"/>
        <dbReference type="ChEBI" id="CHEBI:36208"/>
        <dbReference type="ChEBI" id="CHEBI:57783"/>
        <dbReference type="ChEBI" id="CHEBI:58349"/>
        <dbReference type="EC" id="1.1.1.25"/>
    </reaction>
</comment>
<dbReference type="InterPro" id="IPR036291">
    <property type="entry name" value="NAD(P)-bd_dom_sf"/>
</dbReference>
<dbReference type="Proteomes" id="UP000550729">
    <property type="component" value="Unassembled WGS sequence"/>
</dbReference>
<comment type="function">
    <text evidence="3">Involved in the biosynthesis of the chorismate, which leads to the biosynthesis of aromatic amino acids. Catalyzes the reversible NADPH linked reduction of 3-dehydroshikimate (DHSA) to yield shikimate (SA).</text>
</comment>
<evidence type="ECO:0000256" key="3">
    <source>
        <dbReference type="HAMAP-Rule" id="MF_00222"/>
    </source>
</evidence>
<feature type="binding site" evidence="3">
    <location>
        <position position="234"/>
    </location>
    <ligand>
        <name>shikimate</name>
        <dbReference type="ChEBI" id="CHEBI:36208"/>
    </ligand>
</feature>
<reference evidence="6 7" key="1">
    <citation type="submission" date="2020-04" db="EMBL/GenBank/DDBJ databases">
        <title>Gordonia sp. nov. TBRC 11910.</title>
        <authorList>
            <person name="Suriyachadkun C."/>
        </authorList>
    </citation>
    <scope>NUCLEOTIDE SEQUENCE [LARGE SCALE GENOMIC DNA]</scope>
    <source>
        <strain evidence="6 7">TBRC 11910</strain>
    </source>
</reference>
<keyword evidence="3" id="KW-0521">NADP</keyword>
<feature type="binding site" evidence="3">
    <location>
        <position position="99"/>
    </location>
    <ligand>
        <name>shikimate</name>
        <dbReference type="ChEBI" id="CHEBI:36208"/>
    </ligand>
</feature>
<feature type="binding site" evidence="3">
    <location>
        <position position="232"/>
    </location>
    <ligand>
        <name>NADP(+)</name>
        <dbReference type="ChEBI" id="CHEBI:58349"/>
    </ligand>
</feature>
<dbReference type="Gene3D" id="3.40.50.10860">
    <property type="entry name" value="Leucine Dehydrogenase, chain A, domain 1"/>
    <property type="match status" value="1"/>
</dbReference>
<feature type="binding site" evidence="3">
    <location>
        <position position="114"/>
    </location>
    <ligand>
        <name>shikimate</name>
        <dbReference type="ChEBI" id="CHEBI:36208"/>
    </ligand>
</feature>
<dbReference type="AlphaFoldDB" id="A0A848KXE8"/>
<feature type="active site" description="Proton acceptor" evidence="3">
    <location>
        <position position="78"/>
    </location>
</feature>
<evidence type="ECO:0000259" key="4">
    <source>
        <dbReference type="Pfam" id="PF03435"/>
    </source>
</evidence>
<sequence length="299" mass="31248">MSYSFPVPRTYLCGLIGSGITRSLTPLLHEGEGRAQGVGLVYRILDLDERGGPDSLRRLVTSAVELGFDGLNITFPVKQSVIGMLDDLDDTAATLGAVNTVKITDGKLTGYNTDCTGFARNLTAGLGGIDPGSVTQIGAGGAGSAVAHATLHSGAQRFTIIDADAARARSLRDSLRNRFPDRDIDADGLDGIAVALKESDGVINATPMGMAHHPGTAFDTALLRDDMWVADVVYRPVETELLRTARAIGARTVSGDGMTVGQALDAFEIFTGLTADADRVAAHMSALLAAEMTATLSTQ</sequence>
<keyword evidence="3" id="KW-0028">Amino-acid biosynthesis</keyword>
<dbReference type="GO" id="GO:0009423">
    <property type="term" value="P:chorismate biosynthetic process"/>
    <property type="evidence" value="ECO:0007669"/>
    <property type="project" value="UniProtKB-UniRule"/>
</dbReference>
<protein>
    <recommendedName>
        <fullName evidence="3">Shikimate dehydrogenase (NADP(+))</fullName>
        <shortName evidence="3">SDH</shortName>
        <ecNumber evidence="3">1.1.1.25</ecNumber>
    </recommendedName>
</protein>
<evidence type="ECO:0000256" key="1">
    <source>
        <dbReference type="ARBA" id="ARBA00004871"/>
    </source>
</evidence>
<dbReference type="GO" id="GO:0005829">
    <property type="term" value="C:cytosol"/>
    <property type="evidence" value="ECO:0007669"/>
    <property type="project" value="TreeGrafter"/>
</dbReference>